<organism evidence="1 2">
    <name type="scientific">Endocarpon pusillum</name>
    <dbReference type="NCBI Taxonomy" id="364733"/>
    <lineage>
        <taxon>Eukaryota</taxon>
        <taxon>Fungi</taxon>
        <taxon>Dikarya</taxon>
        <taxon>Ascomycota</taxon>
        <taxon>Pezizomycotina</taxon>
        <taxon>Eurotiomycetes</taxon>
        <taxon>Chaetothyriomycetidae</taxon>
        <taxon>Verrucariales</taxon>
        <taxon>Verrucariaceae</taxon>
        <taxon>Endocarpon</taxon>
    </lineage>
</organism>
<evidence type="ECO:0000313" key="1">
    <source>
        <dbReference type="EMBL" id="KAF7505712.1"/>
    </source>
</evidence>
<dbReference type="EMBL" id="JAACFV010000102">
    <property type="protein sequence ID" value="KAF7505712.1"/>
    <property type="molecule type" value="Genomic_DNA"/>
</dbReference>
<reference evidence="1" key="1">
    <citation type="submission" date="2020-02" db="EMBL/GenBank/DDBJ databases">
        <authorList>
            <person name="Palmer J.M."/>
        </authorList>
    </citation>
    <scope>NUCLEOTIDE SEQUENCE</scope>
    <source>
        <strain evidence="1">EPUS1.4</strain>
        <tissue evidence="1">Thallus</tissue>
    </source>
</reference>
<proteinExistence type="predicted"/>
<protein>
    <submittedName>
        <fullName evidence="1">Uncharacterized protein</fullName>
    </submittedName>
</protein>
<keyword evidence="2" id="KW-1185">Reference proteome</keyword>
<sequence length="86" mass="9902">MVSGDDIISRAIGDREHCILHYGDEYRVDEERQSCIFTSLPSSLWFSTSPTRNILGVMVLQPFSFLYNRTWAQRVIFVERNGSQAS</sequence>
<comment type="caution">
    <text evidence="1">The sequence shown here is derived from an EMBL/GenBank/DDBJ whole genome shotgun (WGS) entry which is preliminary data.</text>
</comment>
<accession>A0A8H7ADE8</accession>
<dbReference type="AlphaFoldDB" id="A0A8H7ADE8"/>
<dbReference type="Proteomes" id="UP000606974">
    <property type="component" value="Unassembled WGS sequence"/>
</dbReference>
<evidence type="ECO:0000313" key="2">
    <source>
        <dbReference type="Proteomes" id="UP000606974"/>
    </source>
</evidence>
<name>A0A8H7ADE8_9EURO</name>
<gene>
    <name evidence="1" type="ORF">GJ744_000478</name>
</gene>